<dbReference type="InterPro" id="IPR000445">
    <property type="entry name" value="HhH_motif"/>
</dbReference>
<keyword evidence="8 12" id="KW-0238">DNA-binding</keyword>
<dbReference type="SUPFAM" id="SSF48150">
    <property type="entry name" value="DNA-glycosylase"/>
    <property type="match status" value="1"/>
</dbReference>
<comment type="similarity">
    <text evidence="1 12">Belongs to the Nth/MutY family.</text>
</comment>
<accession>A0AB35U1H4</accession>
<organism evidence="14 15">
    <name type="scientific">Grylomicrobium aquisgranensis</name>
    <dbReference type="NCBI Taxonomy" id="2926318"/>
    <lineage>
        <taxon>Bacteria</taxon>
        <taxon>Bacillati</taxon>
        <taxon>Bacillota</taxon>
        <taxon>Erysipelotrichia</taxon>
        <taxon>Erysipelotrichales</taxon>
        <taxon>Erysipelotrichaceae</taxon>
        <taxon>Grylomicrobium</taxon>
    </lineage>
</organism>
<sequence>MTPVEILDEMGKLFPNARCELAHEDNYQMAVAVVLSAQTTDASVNRVTPALFAKYPDVYALANGSLDEIADCIKSLGLYRNKARSIQGMAKGIVDRFDGKVPDNMRDLTSLPGIGRKCANVILSECFNVPALAVDTHVNRIAKRLGLAKADDSLMDVERKLKRKIPRDRWIQAHHQMIFFGRYLCHAQHPACKQCPFTGICLYLRKKAK</sequence>
<dbReference type="GO" id="GO:0006285">
    <property type="term" value="P:base-excision repair, AP site formation"/>
    <property type="evidence" value="ECO:0007669"/>
    <property type="project" value="TreeGrafter"/>
</dbReference>
<evidence type="ECO:0000259" key="13">
    <source>
        <dbReference type="SMART" id="SM00478"/>
    </source>
</evidence>
<dbReference type="Gene3D" id="1.10.340.30">
    <property type="entry name" value="Hypothetical protein, domain 2"/>
    <property type="match status" value="1"/>
</dbReference>
<keyword evidence="4 12" id="KW-0227">DNA damage</keyword>
<dbReference type="Gene3D" id="1.10.1670.10">
    <property type="entry name" value="Helix-hairpin-Helix base-excision DNA repair enzymes (C-terminal)"/>
    <property type="match status" value="1"/>
</dbReference>
<dbReference type="GO" id="GO:0051539">
    <property type="term" value="F:4 iron, 4 sulfur cluster binding"/>
    <property type="evidence" value="ECO:0007669"/>
    <property type="project" value="UniProtKB-UniRule"/>
</dbReference>
<evidence type="ECO:0000256" key="11">
    <source>
        <dbReference type="ARBA" id="ARBA00023295"/>
    </source>
</evidence>
<evidence type="ECO:0000256" key="6">
    <source>
        <dbReference type="ARBA" id="ARBA00023004"/>
    </source>
</evidence>
<comment type="catalytic activity">
    <reaction evidence="12">
        <text>2'-deoxyribonucleotide-(2'-deoxyribose 5'-phosphate)-2'-deoxyribonucleotide-DNA = a 3'-end 2'-deoxyribonucleotide-(2,3-dehydro-2,3-deoxyribose 5'-phosphate)-DNA + a 5'-end 5'-phospho-2'-deoxyribonucleoside-DNA + H(+)</text>
        <dbReference type="Rhea" id="RHEA:66592"/>
        <dbReference type="Rhea" id="RHEA-COMP:13180"/>
        <dbReference type="Rhea" id="RHEA-COMP:16897"/>
        <dbReference type="Rhea" id="RHEA-COMP:17067"/>
        <dbReference type="ChEBI" id="CHEBI:15378"/>
        <dbReference type="ChEBI" id="CHEBI:136412"/>
        <dbReference type="ChEBI" id="CHEBI:157695"/>
        <dbReference type="ChEBI" id="CHEBI:167181"/>
        <dbReference type="EC" id="4.2.99.18"/>
    </reaction>
</comment>
<evidence type="ECO:0000313" key="15">
    <source>
        <dbReference type="Proteomes" id="UP001286174"/>
    </source>
</evidence>
<dbReference type="PANTHER" id="PTHR10359:SF18">
    <property type="entry name" value="ENDONUCLEASE III"/>
    <property type="match status" value="1"/>
</dbReference>
<dbReference type="InterPro" id="IPR023170">
    <property type="entry name" value="HhH_base_excis_C"/>
</dbReference>
<feature type="binding site" evidence="12">
    <location>
        <position position="201"/>
    </location>
    <ligand>
        <name>[4Fe-4S] cluster</name>
        <dbReference type="ChEBI" id="CHEBI:49883"/>
    </ligand>
</feature>
<evidence type="ECO:0000256" key="8">
    <source>
        <dbReference type="ARBA" id="ARBA00023125"/>
    </source>
</evidence>
<dbReference type="EMBL" id="JALBUR010000001">
    <property type="protein sequence ID" value="MDX8418675.1"/>
    <property type="molecule type" value="Genomic_DNA"/>
</dbReference>
<comment type="cofactor">
    <cofactor evidence="12">
        <name>[4Fe-4S] cluster</name>
        <dbReference type="ChEBI" id="CHEBI:49883"/>
    </cofactor>
    <text evidence="12">Binds 1 [4Fe-4S] cluster.</text>
</comment>
<dbReference type="InterPro" id="IPR011257">
    <property type="entry name" value="DNA_glycosylase"/>
</dbReference>
<dbReference type="SMART" id="SM00478">
    <property type="entry name" value="ENDO3c"/>
    <property type="match status" value="1"/>
</dbReference>
<evidence type="ECO:0000313" key="14">
    <source>
        <dbReference type="EMBL" id="MDX8418675.1"/>
    </source>
</evidence>
<dbReference type="EC" id="4.2.99.18" evidence="12"/>
<evidence type="ECO:0000256" key="2">
    <source>
        <dbReference type="ARBA" id="ARBA00022485"/>
    </source>
</evidence>
<keyword evidence="5 12" id="KW-0378">Hydrolase</keyword>
<evidence type="ECO:0000256" key="3">
    <source>
        <dbReference type="ARBA" id="ARBA00022723"/>
    </source>
</evidence>
<name>A0AB35U1H4_9FIRM</name>
<dbReference type="GO" id="GO:0003677">
    <property type="term" value="F:DNA binding"/>
    <property type="evidence" value="ECO:0007669"/>
    <property type="project" value="UniProtKB-UniRule"/>
</dbReference>
<evidence type="ECO:0000256" key="1">
    <source>
        <dbReference type="ARBA" id="ARBA00008343"/>
    </source>
</evidence>
<dbReference type="NCBIfam" id="TIGR01083">
    <property type="entry name" value="nth"/>
    <property type="match status" value="1"/>
</dbReference>
<dbReference type="Pfam" id="PF00730">
    <property type="entry name" value="HhH-GPD"/>
    <property type="match status" value="1"/>
</dbReference>
<dbReference type="PIRSF" id="PIRSF001435">
    <property type="entry name" value="Nth"/>
    <property type="match status" value="1"/>
</dbReference>
<reference evidence="14 15" key="1">
    <citation type="submission" date="2022-03" db="EMBL/GenBank/DDBJ databases">
        <title>Novel taxa within the pig intestine.</title>
        <authorList>
            <person name="Wylensek D."/>
            <person name="Bishof K."/>
            <person name="Afrizal A."/>
            <person name="Clavel T."/>
        </authorList>
    </citation>
    <scope>NUCLEOTIDE SEQUENCE [LARGE SCALE GENOMIC DNA]</scope>
    <source>
        <strain evidence="14 15">CLA-KB-P133</strain>
    </source>
</reference>
<keyword evidence="3 12" id="KW-0479">Metal-binding</keyword>
<keyword evidence="11 12" id="KW-0326">Glycosidase</keyword>
<dbReference type="CDD" id="cd00056">
    <property type="entry name" value="ENDO3c"/>
    <property type="match status" value="1"/>
</dbReference>
<dbReference type="AlphaFoldDB" id="A0AB35U1H4"/>
<feature type="binding site" evidence="12">
    <location>
        <position position="185"/>
    </location>
    <ligand>
        <name>[4Fe-4S] cluster</name>
        <dbReference type="ChEBI" id="CHEBI:49883"/>
    </ligand>
</feature>
<dbReference type="FunFam" id="1.10.1670.10:FF:000001">
    <property type="entry name" value="Endonuclease III"/>
    <property type="match status" value="1"/>
</dbReference>
<dbReference type="Pfam" id="PF00633">
    <property type="entry name" value="HHH"/>
    <property type="match status" value="1"/>
</dbReference>
<keyword evidence="15" id="KW-1185">Reference proteome</keyword>
<feature type="domain" description="HhH-GPD" evidence="13">
    <location>
        <begin position="35"/>
        <end position="183"/>
    </location>
</feature>
<dbReference type="FunFam" id="1.10.340.30:FF:000001">
    <property type="entry name" value="Endonuclease III"/>
    <property type="match status" value="1"/>
</dbReference>
<keyword evidence="6 12" id="KW-0408">Iron</keyword>
<dbReference type="HAMAP" id="MF_00942">
    <property type="entry name" value="Nth"/>
    <property type="match status" value="1"/>
</dbReference>
<comment type="function">
    <text evidence="12">DNA repair enzyme that has both DNA N-glycosylase activity and AP-lyase activity. The DNA N-glycosylase activity releases various damaged pyrimidines from DNA by cleaving the N-glycosidic bond, leaving an AP (apurinic/apyrimidinic) site. The AP-lyase activity cleaves the phosphodiester bond 3' to the AP site by a beta-elimination, leaving a 3'-terminal unsaturated sugar and a product with a terminal 5'-phosphate.</text>
</comment>
<dbReference type="GO" id="GO:0019104">
    <property type="term" value="F:DNA N-glycosylase activity"/>
    <property type="evidence" value="ECO:0007669"/>
    <property type="project" value="UniProtKB-UniRule"/>
</dbReference>
<evidence type="ECO:0000256" key="5">
    <source>
        <dbReference type="ARBA" id="ARBA00022801"/>
    </source>
</evidence>
<gene>
    <name evidence="12 14" type="primary">nth</name>
    <name evidence="14" type="ORF">MOZ60_01045</name>
</gene>
<evidence type="ECO:0000256" key="4">
    <source>
        <dbReference type="ARBA" id="ARBA00022763"/>
    </source>
</evidence>
<feature type="binding site" evidence="12">
    <location>
        <position position="192"/>
    </location>
    <ligand>
        <name>[4Fe-4S] cluster</name>
        <dbReference type="ChEBI" id="CHEBI:49883"/>
    </ligand>
</feature>
<dbReference type="InterPro" id="IPR003265">
    <property type="entry name" value="HhH-GPD_domain"/>
</dbReference>
<dbReference type="GO" id="GO:0140078">
    <property type="term" value="F:class I DNA-(apurinic or apyrimidinic site) endonuclease activity"/>
    <property type="evidence" value="ECO:0007669"/>
    <property type="project" value="UniProtKB-EC"/>
</dbReference>
<evidence type="ECO:0000256" key="9">
    <source>
        <dbReference type="ARBA" id="ARBA00023204"/>
    </source>
</evidence>
<keyword evidence="7 12" id="KW-0411">Iron-sulfur</keyword>
<dbReference type="GO" id="GO:0046872">
    <property type="term" value="F:metal ion binding"/>
    <property type="evidence" value="ECO:0007669"/>
    <property type="project" value="UniProtKB-KW"/>
</dbReference>
<evidence type="ECO:0000256" key="10">
    <source>
        <dbReference type="ARBA" id="ARBA00023239"/>
    </source>
</evidence>
<evidence type="ECO:0000256" key="12">
    <source>
        <dbReference type="HAMAP-Rule" id="MF_00942"/>
    </source>
</evidence>
<evidence type="ECO:0000256" key="7">
    <source>
        <dbReference type="ARBA" id="ARBA00023014"/>
    </source>
</evidence>
<dbReference type="RefSeq" id="WP_277645169.1">
    <property type="nucleotide sequence ID" value="NZ_JALBUR010000001.1"/>
</dbReference>
<dbReference type="Proteomes" id="UP001286174">
    <property type="component" value="Unassembled WGS sequence"/>
</dbReference>
<keyword evidence="14" id="KW-0255">Endonuclease</keyword>
<protein>
    <recommendedName>
        <fullName evidence="12">Endonuclease III</fullName>
        <ecNumber evidence="12">4.2.99.18</ecNumber>
    </recommendedName>
    <alternativeName>
        <fullName evidence="12">DNA-(apurinic or apyrimidinic site) lyase</fullName>
    </alternativeName>
</protein>
<keyword evidence="2 12" id="KW-0004">4Fe-4S</keyword>
<keyword evidence="10 12" id="KW-0456">Lyase</keyword>
<keyword evidence="9 12" id="KW-0234">DNA repair</keyword>
<feature type="binding site" evidence="12">
    <location>
        <position position="195"/>
    </location>
    <ligand>
        <name>[4Fe-4S] cluster</name>
        <dbReference type="ChEBI" id="CHEBI:49883"/>
    </ligand>
</feature>
<keyword evidence="14" id="KW-0540">Nuclease</keyword>
<comment type="caution">
    <text evidence="14">The sequence shown here is derived from an EMBL/GenBank/DDBJ whole genome shotgun (WGS) entry which is preliminary data.</text>
</comment>
<dbReference type="PANTHER" id="PTHR10359">
    <property type="entry name" value="A/G-SPECIFIC ADENINE GLYCOSYLASE/ENDONUCLEASE III"/>
    <property type="match status" value="1"/>
</dbReference>
<proteinExistence type="inferred from homology"/>
<dbReference type="InterPro" id="IPR005759">
    <property type="entry name" value="Nth"/>
</dbReference>